<evidence type="ECO:0000256" key="8">
    <source>
        <dbReference type="ARBA" id="ARBA00039155"/>
    </source>
</evidence>
<sequence>MPRMKSILCFLCLFVVDFALGSVSETLKVQLNHGGVLVGRHLETTKGRHIRSFLGVPYAKPPVDDLRFKSPVPFPAWEGVRVATKDGSICPQIDRMQGAILTGNEDCLFLNVYTPPIDVIKKSGPLPV</sequence>
<dbReference type="STRING" id="36166.T1GPC2"/>
<evidence type="ECO:0000256" key="2">
    <source>
        <dbReference type="ARBA" id="ARBA00005964"/>
    </source>
</evidence>
<evidence type="ECO:0000256" key="7">
    <source>
        <dbReference type="ARBA" id="ARBA00023180"/>
    </source>
</evidence>
<evidence type="ECO:0000256" key="5">
    <source>
        <dbReference type="ARBA" id="ARBA00022801"/>
    </source>
</evidence>
<keyword evidence="7" id="KW-0325">Glycoprotein</keyword>
<evidence type="ECO:0000256" key="3">
    <source>
        <dbReference type="ARBA" id="ARBA00022487"/>
    </source>
</evidence>
<evidence type="ECO:0000256" key="6">
    <source>
        <dbReference type="ARBA" id="ARBA00023157"/>
    </source>
</evidence>
<evidence type="ECO:0000259" key="10">
    <source>
        <dbReference type="Pfam" id="PF00135"/>
    </source>
</evidence>
<evidence type="ECO:0000313" key="11">
    <source>
        <dbReference type="EnsemblMetazoa" id="MESCA005447-PA"/>
    </source>
</evidence>
<keyword evidence="6" id="KW-1015">Disulfide bond</keyword>
<keyword evidence="9" id="KW-0732">Signal</keyword>
<dbReference type="EnsemblMetazoa" id="MESCA005447-RA">
    <property type="protein sequence ID" value="MESCA005447-PA"/>
    <property type="gene ID" value="MESCA005447"/>
</dbReference>
<dbReference type="GO" id="GO:0106435">
    <property type="term" value="F:carboxylesterase activity"/>
    <property type="evidence" value="ECO:0007669"/>
    <property type="project" value="UniProtKB-EC"/>
</dbReference>
<dbReference type="HOGENOM" id="CLU_161097_0_0_1"/>
<organism evidence="11 12">
    <name type="scientific">Megaselia scalaris</name>
    <name type="common">Humpbacked fly</name>
    <name type="synonym">Phora scalaris</name>
    <dbReference type="NCBI Taxonomy" id="36166"/>
    <lineage>
        <taxon>Eukaryota</taxon>
        <taxon>Metazoa</taxon>
        <taxon>Ecdysozoa</taxon>
        <taxon>Arthropoda</taxon>
        <taxon>Hexapoda</taxon>
        <taxon>Insecta</taxon>
        <taxon>Pterygota</taxon>
        <taxon>Neoptera</taxon>
        <taxon>Endopterygota</taxon>
        <taxon>Diptera</taxon>
        <taxon>Brachycera</taxon>
        <taxon>Muscomorpha</taxon>
        <taxon>Platypezoidea</taxon>
        <taxon>Phoridae</taxon>
        <taxon>Megaseliini</taxon>
        <taxon>Megaselia</taxon>
    </lineage>
</organism>
<dbReference type="InterPro" id="IPR019819">
    <property type="entry name" value="Carboxylesterase_B_CS"/>
</dbReference>
<protein>
    <recommendedName>
        <fullName evidence="8">carboxylesterase</fullName>
        <ecNumber evidence="8">3.1.1.1</ecNumber>
    </recommendedName>
</protein>
<evidence type="ECO:0000256" key="1">
    <source>
        <dbReference type="ARBA" id="ARBA00004613"/>
    </source>
</evidence>
<dbReference type="InterPro" id="IPR002018">
    <property type="entry name" value="CarbesteraseB"/>
</dbReference>
<dbReference type="OMA" id="HVANRTE"/>
<name>T1GPC2_MEGSC</name>
<dbReference type="GO" id="GO:0005576">
    <property type="term" value="C:extracellular region"/>
    <property type="evidence" value="ECO:0007669"/>
    <property type="project" value="UniProtKB-SubCell"/>
</dbReference>
<dbReference type="PANTHER" id="PTHR43142:SF1">
    <property type="entry name" value="CARBOXYLIC ESTER HYDROLASE"/>
    <property type="match status" value="1"/>
</dbReference>
<keyword evidence="3" id="KW-0719">Serine esterase</keyword>
<dbReference type="PROSITE" id="PS00941">
    <property type="entry name" value="CARBOXYLESTERASE_B_2"/>
    <property type="match status" value="1"/>
</dbReference>
<evidence type="ECO:0000256" key="4">
    <source>
        <dbReference type="ARBA" id="ARBA00022525"/>
    </source>
</evidence>
<dbReference type="SUPFAM" id="SSF53474">
    <property type="entry name" value="alpha/beta-Hydrolases"/>
    <property type="match status" value="1"/>
</dbReference>
<keyword evidence="5" id="KW-0378">Hydrolase</keyword>
<dbReference type="InterPro" id="IPR029058">
    <property type="entry name" value="AB_hydrolase_fold"/>
</dbReference>
<dbReference type="Proteomes" id="UP000015102">
    <property type="component" value="Unassembled WGS sequence"/>
</dbReference>
<keyword evidence="4" id="KW-0964">Secreted</keyword>
<dbReference type="AlphaFoldDB" id="T1GPC2"/>
<reference evidence="11" key="2">
    <citation type="submission" date="2015-06" db="UniProtKB">
        <authorList>
            <consortium name="EnsemblMetazoa"/>
        </authorList>
    </citation>
    <scope>IDENTIFICATION</scope>
</reference>
<keyword evidence="12" id="KW-1185">Reference proteome</keyword>
<evidence type="ECO:0000313" key="12">
    <source>
        <dbReference type="Proteomes" id="UP000015102"/>
    </source>
</evidence>
<dbReference type="EC" id="3.1.1.1" evidence="8"/>
<reference evidence="12" key="1">
    <citation type="submission" date="2013-02" db="EMBL/GenBank/DDBJ databases">
        <authorList>
            <person name="Hughes D."/>
        </authorList>
    </citation>
    <scope>NUCLEOTIDE SEQUENCE</scope>
    <source>
        <strain>Durham</strain>
        <strain evidence="12">NC isolate 2 -- Noor lab</strain>
    </source>
</reference>
<evidence type="ECO:0000256" key="9">
    <source>
        <dbReference type="SAM" id="SignalP"/>
    </source>
</evidence>
<accession>T1GPC2</accession>
<dbReference type="PANTHER" id="PTHR43142">
    <property type="entry name" value="CARBOXYLIC ESTER HYDROLASE"/>
    <property type="match status" value="1"/>
</dbReference>
<proteinExistence type="inferred from homology"/>
<comment type="subcellular location">
    <subcellularLocation>
        <location evidence="1">Secreted</location>
    </subcellularLocation>
</comment>
<feature type="chain" id="PRO_5004588414" description="carboxylesterase" evidence="9">
    <location>
        <begin position="22"/>
        <end position="128"/>
    </location>
</feature>
<dbReference type="EMBL" id="CAQQ02123924">
    <property type="status" value="NOT_ANNOTATED_CDS"/>
    <property type="molecule type" value="Genomic_DNA"/>
</dbReference>
<feature type="signal peptide" evidence="9">
    <location>
        <begin position="1"/>
        <end position="21"/>
    </location>
</feature>
<dbReference type="Gene3D" id="3.40.50.1820">
    <property type="entry name" value="alpha/beta hydrolase"/>
    <property type="match status" value="1"/>
</dbReference>
<dbReference type="Pfam" id="PF00135">
    <property type="entry name" value="COesterase"/>
    <property type="match status" value="1"/>
</dbReference>
<feature type="domain" description="Carboxylesterase type B" evidence="10">
    <location>
        <begin position="28"/>
        <end position="122"/>
    </location>
</feature>
<comment type="similarity">
    <text evidence="2">Belongs to the type-B carboxylesterase/lipase family.</text>
</comment>